<dbReference type="PANTHER" id="PTHR45647">
    <property type="entry name" value="OS02G0152300 PROTEIN"/>
    <property type="match status" value="1"/>
</dbReference>
<evidence type="ECO:0000256" key="1">
    <source>
        <dbReference type="ARBA" id="ARBA00000900"/>
    </source>
</evidence>
<evidence type="ECO:0000256" key="7">
    <source>
        <dbReference type="ARBA" id="ARBA00022840"/>
    </source>
</evidence>
<dbReference type="InterPro" id="IPR017441">
    <property type="entry name" value="Protein_kinase_ATP_BS"/>
</dbReference>
<comment type="caution">
    <text evidence="14">The sequence shown here is derived from an EMBL/GenBank/DDBJ whole genome shotgun (WGS) entry which is preliminary data.</text>
</comment>
<dbReference type="Pfam" id="PF00582">
    <property type="entry name" value="Usp"/>
    <property type="match status" value="1"/>
</dbReference>
<keyword evidence="6" id="KW-0833">Ubl conjugation pathway</keyword>
<keyword evidence="4 10" id="KW-0547">Nucleotide-binding</keyword>
<proteinExistence type="predicted"/>
<dbReference type="Gene3D" id="3.30.200.20">
    <property type="entry name" value="Phosphorylase Kinase, domain 1"/>
    <property type="match status" value="1"/>
</dbReference>
<evidence type="ECO:0000256" key="4">
    <source>
        <dbReference type="ARBA" id="ARBA00022741"/>
    </source>
</evidence>
<dbReference type="PANTHER" id="PTHR45647:SF76">
    <property type="entry name" value="PROTEIN KINASE DOMAIN-CONTAINING PROTEIN"/>
    <property type="match status" value="1"/>
</dbReference>
<gene>
    <name evidence="14" type="ORF">SO802_025349</name>
</gene>
<dbReference type="InterPro" id="IPR011009">
    <property type="entry name" value="Kinase-like_dom_sf"/>
</dbReference>
<feature type="coiled-coil region" evidence="11">
    <location>
        <begin position="376"/>
        <end position="421"/>
    </location>
</feature>
<feature type="binding site" evidence="10">
    <location>
        <position position="476"/>
    </location>
    <ligand>
        <name>ATP</name>
        <dbReference type="ChEBI" id="CHEBI:30616"/>
    </ligand>
</feature>
<dbReference type="Gene3D" id="1.10.510.10">
    <property type="entry name" value="Transferase(Phosphotransferase) domain 1"/>
    <property type="match status" value="1"/>
</dbReference>
<accession>A0AAW2C031</accession>
<dbReference type="Pfam" id="PF00069">
    <property type="entry name" value="Pkinase"/>
    <property type="match status" value="1"/>
</dbReference>
<dbReference type="InterPro" id="IPR014729">
    <property type="entry name" value="Rossmann-like_a/b/a_fold"/>
</dbReference>
<dbReference type="SUPFAM" id="SSF56112">
    <property type="entry name" value="Protein kinase-like (PK-like)"/>
    <property type="match status" value="1"/>
</dbReference>
<evidence type="ECO:0000256" key="10">
    <source>
        <dbReference type="PROSITE-ProRule" id="PRU10141"/>
    </source>
</evidence>
<dbReference type="Proteomes" id="UP001459277">
    <property type="component" value="Unassembled WGS sequence"/>
</dbReference>
<keyword evidence="11" id="KW-0175">Coiled coil</keyword>
<comment type="catalytic activity">
    <reaction evidence="1">
        <text>S-ubiquitinyl-[E2 ubiquitin-conjugating enzyme]-L-cysteine + [acceptor protein]-L-lysine = [E2 ubiquitin-conjugating enzyme]-L-cysteine + N(6)-ubiquitinyl-[acceptor protein]-L-lysine.</text>
        <dbReference type="EC" id="2.3.2.27"/>
    </reaction>
</comment>
<dbReference type="InterPro" id="IPR006016">
    <property type="entry name" value="UspA"/>
</dbReference>
<evidence type="ECO:0000256" key="8">
    <source>
        <dbReference type="ARBA" id="ARBA00047899"/>
    </source>
</evidence>
<evidence type="ECO:0000313" key="14">
    <source>
        <dbReference type="EMBL" id="KAK9990364.1"/>
    </source>
</evidence>
<reference evidence="14 15" key="1">
    <citation type="submission" date="2024-01" db="EMBL/GenBank/DDBJ databases">
        <title>A telomere-to-telomere, gap-free genome of sweet tea (Lithocarpus litseifolius).</title>
        <authorList>
            <person name="Zhou J."/>
        </authorList>
    </citation>
    <scope>NUCLEOTIDE SEQUENCE [LARGE SCALE GENOMIC DNA]</scope>
    <source>
        <strain evidence="14">Zhou-2022a</strain>
        <tissue evidence="14">Leaf</tissue>
    </source>
</reference>
<feature type="region of interest" description="Disordered" evidence="12">
    <location>
        <begin position="217"/>
        <end position="239"/>
    </location>
</feature>
<keyword evidence="3" id="KW-0808">Transferase</keyword>
<protein>
    <recommendedName>
        <fullName evidence="13">Protein kinase domain-containing protein</fullName>
    </recommendedName>
</protein>
<feature type="compositionally biased region" description="Polar residues" evidence="12">
    <location>
        <begin position="302"/>
        <end position="320"/>
    </location>
</feature>
<dbReference type="SUPFAM" id="SSF52402">
    <property type="entry name" value="Adenine nucleotide alpha hydrolases-like"/>
    <property type="match status" value="1"/>
</dbReference>
<name>A0AAW2C031_9ROSI</name>
<evidence type="ECO:0000256" key="3">
    <source>
        <dbReference type="ARBA" id="ARBA00022679"/>
    </source>
</evidence>
<evidence type="ECO:0000313" key="15">
    <source>
        <dbReference type="Proteomes" id="UP001459277"/>
    </source>
</evidence>
<keyword evidence="7 10" id="KW-0067">ATP-binding</keyword>
<dbReference type="EMBL" id="JAZDWU010000009">
    <property type="protein sequence ID" value="KAK9990364.1"/>
    <property type="molecule type" value="Genomic_DNA"/>
</dbReference>
<dbReference type="AlphaFoldDB" id="A0AAW2C031"/>
<feature type="domain" description="Protein kinase" evidence="13">
    <location>
        <begin position="449"/>
        <end position="726"/>
    </location>
</feature>
<dbReference type="InterPro" id="IPR000719">
    <property type="entry name" value="Prot_kinase_dom"/>
</dbReference>
<dbReference type="InterPro" id="IPR051348">
    <property type="entry name" value="U-box_ubiquitin_ligases"/>
</dbReference>
<dbReference type="PROSITE" id="PS00107">
    <property type="entry name" value="PROTEIN_KINASE_ATP"/>
    <property type="match status" value="1"/>
</dbReference>
<evidence type="ECO:0000256" key="12">
    <source>
        <dbReference type="SAM" id="MobiDB-lite"/>
    </source>
</evidence>
<sequence>MWLPKKKEIKKTEEGNGIVAVAVDNGKGSQQALKWATDHLLSKGETLVLIHVVKRASSSAYGGKRAAICDSNEKAASLHRQQLEQQNRDIFFTYHCYCSLKDIHCLDVLLEDTDIGKALTDYVAYAAIEKLVLGAPRHGFLRFKSSSIPSTVSKGAPDFCSIYVIPKGIQFSSVRKASRPAPYTSPLLEHIKKLRAKSIETSATPSKLTMNLRAERYSFNPRSNGPPRPPFTKGGRGMNSKAYSEILESNNDISFISCEKPSTEKMFPTVCSSTDSGQTSQLSTQSIYLDSKVNDLSHSDDFSSSPQESGRTSCSRSSQNLDDEEAKMRRLKLQLKQKMDMYSAASREAFKANQKAMELHHWKLAEERKLDEVRLAEEASLSIEEKERARSKAAAKRIAELETQKRANEKIKALKEAEQARWVLDNLARSDLKYRRYTIEEIERATNFFSESLKIGEGGYGTVYRCYLDHTPVAVKVLRPDAAQGRSQFLREVDILGCIRHPNMVLLLGSCPEFGILVYEYMVNGSLDDCLFRKGNTPALSWQLRFRIAAEIATGLLFLHQTKPEPVVHCDLKPGNILLGHNYVSKISDVGLARVIPAVDENVTKYHMTSIVGTFCYIDPEYQQTGMLDVKSDIYSLGIMLLQLITAKPPMGLAYTVEQSIEDGSFTEMLDPAVLDWPVEEALCFAKLALQCAELRRKDRPDLCKEVLPKLSRLRELAEEKMNYIL</sequence>
<evidence type="ECO:0000256" key="6">
    <source>
        <dbReference type="ARBA" id="ARBA00022786"/>
    </source>
</evidence>
<evidence type="ECO:0000256" key="9">
    <source>
        <dbReference type="ARBA" id="ARBA00048679"/>
    </source>
</evidence>
<comment type="catalytic activity">
    <reaction evidence="8">
        <text>L-threonyl-[protein] + ATP = O-phospho-L-threonyl-[protein] + ADP + H(+)</text>
        <dbReference type="Rhea" id="RHEA:46608"/>
        <dbReference type="Rhea" id="RHEA-COMP:11060"/>
        <dbReference type="Rhea" id="RHEA-COMP:11605"/>
        <dbReference type="ChEBI" id="CHEBI:15378"/>
        <dbReference type="ChEBI" id="CHEBI:30013"/>
        <dbReference type="ChEBI" id="CHEBI:30616"/>
        <dbReference type="ChEBI" id="CHEBI:61977"/>
        <dbReference type="ChEBI" id="CHEBI:456216"/>
        <dbReference type="EC" id="2.7.11.1"/>
    </reaction>
</comment>
<dbReference type="CDD" id="cd01989">
    <property type="entry name" value="USP_STK_Ubox_N"/>
    <property type="match status" value="1"/>
</dbReference>
<dbReference type="PROSITE" id="PS50011">
    <property type="entry name" value="PROTEIN_KINASE_DOM"/>
    <property type="match status" value="1"/>
</dbReference>
<keyword evidence="15" id="KW-1185">Reference proteome</keyword>
<comment type="catalytic activity">
    <reaction evidence="9">
        <text>L-seryl-[protein] + ATP = O-phospho-L-seryl-[protein] + ADP + H(+)</text>
        <dbReference type="Rhea" id="RHEA:17989"/>
        <dbReference type="Rhea" id="RHEA-COMP:9863"/>
        <dbReference type="Rhea" id="RHEA-COMP:11604"/>
        <dbReference type="ChEBI" id="CHEBI:15378"/>
        <dbReference type="ChEBI" id="CHEBI:29999"/>
        <dbReference type="ChEBI" id="CHEBI:30616"/>
        <dbReference type="ChEBI" id="CHEBI:83421"/>
        <dbReference type="ChEBI" id="CHEBI:456216"/>
        <dbReference type="EC" id="2.7.11.1"/>
    </reaction>
</comment>
<organism evidence="14 15">
    <name type="scientific">Lithocarpus litseifolius</name>
    <dbReference type="NCBI Taxonomy" id="425828"/>
    <lineage>
        <taxon>Eukaryota</taxon>
        <taxon>Viridiplantae</taxon>
        <taxon>Streptophyta</taxon>
        <taxon>Embryophyta</taxon>
        <taxon>Tracheophyta</taxon>
        <taxon>Spermatophyta</taxon>
        <taxon>Magnoliopsida</taxon>
        <taxon>eudicotyledons</taxon>
        <taxon>Gunneridae</taxon>
        <taxon>Pentapetalae</taxon>
        <taxon>rosids</taxon>
        <taxon>fabids</taxon>
        <taxon>Fagales</taxon>
        <taxon>Fagaceae</taxon>
        <taxon>Lithocarpus</taxon>
    </lineage>
</organism>
<keyword evidence="2" id="KW-0723">Serine/threonine-protein kinase</keyword>
<dbReference type="SMART" id="SM00220">
    <property type="entry name" value="S_TKc"/>
    <property type="match status" value="1"/>
</dbReference>
<feature type="region of interest" description="Disordered" evidence="12">
    <location>
        <begin position="297"/>
        <end position="325"/>
    </location>
</feature>
<dbReference type="FunFam" id="1.10.510.10:FF:001023">
    <property type="entry name" value="Os07g0541700 protein"/>
    <property type="match status" value="1"/>
</dbReference>
<dbReference type="Gene3D" id="3.40.50.620">
    <property type="entry name" value="HUPs"/>
    <property type="match status" value="1"/>
</dbReference>
<evidence type="ECO:0000256" key="5">
    <source>
        <dbReference type="ARBA" id="ARBA00022777"/>
    </source>
</evidence>
<dbReference type="GO" id="GO:0004674">
    <property type="term" value="F:protein serine/threonine kinase activity"/>
    <property type="evidence" value="ECO:0007669"/>
    <property type="project" value="UniProtKB-KW"/>
</dbReference>
<dbReference type="GO" id="GO:0005524">
    <property type="term" value="F:ATP binding"/>
    <property type="evidence" value="ECO:0007669"/>
    <property type="project" value="UniProtKB-UniRule"/>
</dbReference>
<dbReference type="FunFam" id="3.30.200.20:FF:000162">
    <property type="entry name" value="Adenine nucleotide alpha hydrolase-like domain kinase"/>
    <property type="match status" value="1"/>
</dbReference>
<dbReference type="GO" id="GO:0061630">
    <property type="term" value="F:ubiquitin protein ligase activity"/>
    <property type="evidence" value="ECO:0007669"/>
    <property type="project" value="UniProtKB-EC"/>
</dbReference>
<dbReference type="PROSITE" id="PS00108">
    <property type="entry name" value="PROTEIN_KINASE_ST"/>
    <property type="match status" value="1"/>
</dbReference>
<evidence type="ECO:0000256" key="2">
    <source>
        <dbReference type="ARBA" id="ARBA00022527"/>
    </source>
</evidence>
<evidence type="ECO:0000256" key="11">
    <source>
        <dbReference type="SAM" id="Coils"/>
    </source>
</evidence>
<keyword evidence="5" id="KW-0418">Kinase</keyword>
<dbReference type="InterPro" id="IPR008271">
    <property type="entry name" value="Ser/Thr_kinase_AS"/>
</dbReference>
<evidence type="ECO:0000259" key="13">
    <source>
        <dbReference type="PROSITE" id="PS50011"/>
    </source>
</evidence>